<proteinExistence type="predicted"/>
<dbReference type="AlphaFoldDB" id="A0A426YI75"/>
<feature type="compositionally biased region" description="Basic and acidic residues" evidence="1">
    <location>
        <begin position="69"/>
        <end position="78"/>
    </location>
</feature>
<feature type="compositionally biased region" description="Low complexity" evidence="1">
    <location>
        <begin position="1"/>
        <end position="10"/>
    </location>
</feature>
<protein>
    <submittedName>
        <fullName evidence="2">Uncharacterized protein</fullName>
    </submittedName>
</protein>
<reference evidence="2 3" key="1">
    <citation type="journal article" date="2014" name="Agronomy (Basel)">
        <title>A Draft Genome Sequence for Ensete ventricosum, the Drought-Tolerant Tree Against Hunger.</title>
        <authorList>
            <person name="Harrison J."/>
            <person name="Moore K.A."/>
            <person name="Paszkiewicz K."/>
            <person name="Jones T."/>
            <person name="Grant M."/>
            <person name="Ambacheew D."/>
            <person name="Muzemil S."/>
            <person name="Studholme D.J."/>
        </authorList>
    </citation>
    <scope>NUCLEOTIDE SEQUENCE [LARGE SCALE GENOMIC DNA]</scope>
</reference>
<sequence>MAISRATTTSKIKKSRRKKRRSRSDPGMHHEHEKTTEEDIGRARRRRKEIFTTKARSCARGAETSQSRRGRDSTEETTGRVINSAAPEPTEVTTSAPTGGRDAGLRHFFGLFKSGLGLRLE</sequence>
<name>A0A426YI75_ENSVE</name>
<organism evidence="2 3">
    <name type="scientific">Ensete ventricosum</name>
    <name type="common">Abyssinian banana</name>
    <name type="synonym">Musa ensete</name>
    <dbReference type="NCBI Taxonomy" id="4639"/>
    <lineage>
        <taxon>Eukaryota</taxon>
        <taxon>Viridiplantae</taxon>
        <taxon>Streptophyta</taxon>
        <taxon>Embryophyta</taxon>
        <taxon>Tracheophyta</taxon>
        <taxon>Spermatophyta</taxon>
        <taxon>Magnoliopsida</taxon>
        <taxon>Liliopsida</taxon>
        <taxon>Zingiberales</taxon>
        <taxon>Musaceae</taxon>
        <taxon>Ensete</taxon>
    </lineage>
</organism>
<feature type="region of interest" description="Disordered" evidence="1">
    <location>
        <begin position="1"/>
        <end position="102"/>
    </location>
</feature>
<dbReference type="EMBL" id="AMZH03012230">
    <property type="protein sequence ID" value="RRT51423.1"/>
    <property type="molecule type" value="Genomic_DNA"/>
</dbReference>
<evidence type="ECO:0000313" key="3">
    <source>
        <dbReference type="Proteomes" id="UP000287651"/>
    </source>
</evidence>
<feature type="compositionally biased region" description="Basic and acidic residues" evidence="1">
    <location>
        <begin position="23"/>
        <end position="42"/>
    </location>
</feature>
<dbReference type="Proteomes" id="UP000287651">
    <property type="component" value="Unassembled WGS sequence"/>
</dbReference>
<feature type="compositionally biased region" description="Basic residues" evidence="1">
    <location>
        <begin position="11"/>
        <end position="22"/>
    </location>
</feature>
<gene>
    <name evidence="2" type="ORF">B296_00034113</name>
</gene>
<evidence type="ECO:0000256" key="1">
    <source>
        <dbReference type="SAM" id="MobiDB-lite"/>
    </source>
</evidence>
<comment type="caution">
    <text evidence="2">The sequence shown here is derived from an EMBL/GenBank/DDBJ whole genome shotgun (WGS) entry which is preliminary data.</text>
</comment>
<accession>A0A426YI75</accession>
<evidence type="ECO:0000313" key="2">
    <source>
        <dbReference type="EMBL" id="RRT51423.1"/>
    </source>
</evidence>